<dbReference type="Pfam" id="PF08021">
    <property type="entry name" value="FAD_binding_9"/>
    <property type="match status" value="1"/>
</dbReference>
<dbReference type="InterPro" id="IPR013113">
    <property type="entry name" value="SIP_FAD-bd"/>
</dbReference>
<feature type="domain" description="FAD-binding FR-type" evidence="17">
    <location>
        <begin position="331"/>
        <end position="493"/>
    </location>
</feature>
<dbReference type="EMBL" id="JAVDYI010000001">
    <property type="protein sequence ID" value="MDR7359450.1"/>
    <property type="molecule type" value="Genomic_DNA"/>
</dbReference>
<dbReference type="PROSITE" id="PS00211">
    <property type="entry name" value="ABC_TRANSPORTER_1"/>
    <property type="match status" value="1"/>
</dbReference>
<keyword evidence="7" id="KW-0547">Nucleotide-binding</keyword>
<keyword evidence="6" id="KW-0285">Flavoprotein</keyword>
<dbReference type="CDD" id="cd03214">
    <property type="entry name" value="ABC_Iron-Siderophores_B12_Hemin"/>
    <property type="match status" value="1"/>
</dbReference>
<evidence type="ECO:0000256" key="4">
    <source>
        <dbReference type="ARBA" id="ARBA00022475"/>
    </source>
</evidence>
<dbReference type="InterPro" id="IPR017927">
    <property type="entry name" value="FAD-bd_FR_type"/>
</dbReference>
<dbReference type="Gene3D" id="3.40.50.80">
    <property type="entry name" value="Nucleotide-binding domain of ferredoxin-NADP reductase (FNR) module"/>
    <property type="match status" value="1"/>
</dbReference>
<evidence type="ECO:0000256" key="5">
    <source>
        <dbReference type="ARBA" id="ARBA00022496"/>
    </source>
</evidence>
<dbReference type="InterPro" id="IPR039261">
    <property type="entry name" value="FNR_nucleotide-bd"/>
</dbReference>
<dbReference type="CDD" id="cd06193">
    <property type="entry name" value="siderophore_interacting"/>
    <property type="match status" value="1"/>
</dbReference>
<evidence type="ECO:0000256" key="6">
    <source>
        <dbReference type="ARBA" id="ARBA00022630"/>
    </source>
</evidence>
<evidence type="ECO:0000256" key="1">
    <source>
        <dbReference type="ARBA" id="ARBA00001974"/>
    </source>
</evidence>
<protein>
    <recommendedName>
        <fullName evidence="14">Mycobactin import ATP-binding/permease protein IrtA</fullName>
    </recommendedName>
</protein>
<dbReference type="Pfam" id="PF00005">
    <property type="entry name" value="ABC_tran"/>
    <property type="match status" value="1"/>
</dbReference>
<sequence length="655" mass="69920">MALLEAQDLTLAYDSVSIVDELSLELPKGEVTIIVGANGCGKSTLLRGLSRLLKPAGGQVLLDGEDIHSRPAREVAKMLGLLPQTPTAPDGITVRELIGRGRYPHQGWFKRFSAQDEAAVDRAMNLTGTTDLAERPIDELSGGQRQRVWIAMALAQETELLLLDEPTTYLDVAHQLEVLDVISELNRSRGTTVVIVLHDLNLAARYADHLVALKHGKIVAAGHPAAVVTEDMVKNVFGMPCRVIPDPVAGTPLVLPIGRHRVLRAESVLASKGIYRTQNPDAGLEAGSVASVPALDPSPATGIDDPAGSGTEASQAARADGLQRAEEISEMLAFSTRVLATHELSDNYRRITLSGADLAHFGAGDVPLDLRIKLMIPPTPQPGAAAPETAGHFDSLRPGAWLNAEDAGGWYRRWLALPAETRGDMRTYTVRALRAAGHRDNRGEHAEIDIDFVLHLRTEGGKLVGGPATVWAAQAQVGDGMLLLGPNAGLCDENYGGIEFRRGAAKRILLAGDETAAPAICSILEALPAGVTGHALIEVPDTGDIQGSSTRSGVSVQWLPRGSHPHGELLAAAVRDIVAIPAAGAVMTGADPEDVDVDEQILWETATVSTQPFYAWLAGEAGVIKEMRRYLVRDAGMDRKQVAFMGYWRRGKSEG</sequence>
<evidence type="ECO:0000256" key="7">
    <source>
        <dbReference type="ARBA" id="ARBA00022741"/>
    </source>
</evidence>
<dbReference type="SUPFAM" id="SSF52540">
    <property type="entry name" value="P-loop containing nucleoside triphosphate hydrolases"/>
    <property type="match status" value="1"/>
</dbReference>
<evidence type="ECO:0000256" key="3">
    <source>
        <dbReference type="ARBA" id="ARBA00022448"/>
    </source>
</evidence>
<evidence type="ECO:0000313" key="19">
    <source>
        <dbReference type="Proteomes" id="UP001183817"/>
    </source>
</evidence>
<keyword evidence="11" id="KW-0406">Ion transport</keyword>
<evidence type="ECO:0000256" key="2">
    <source>
        <dbReference type="ARBA" id="ARBA00004202"/>
    </source>
</evidence>
<dbReference type="PANTHER" id="PTHR42771:SF2">
    <property type="entry name" value="IRON(3+)-HYDROXAMATE IMPORT ATP-BINDING PROTEIN FHUC"/>
    <property type="match status" value="1"/>
</dbReference>
<gene>
    <name evidence="18" type="ORF">J2S64_003141</name>
</gene>
<keyword evidence="9 18" id="KW-0067">ATP-binding</keyword>
<organism evidence="18 19">
    <name type="scientific">Paeniglutamicibacter sulfureus</name>
    <dbReference type="NCBI Taxonomy" id="43666"/>
    <lineage>
        <taxon>Bacteria</taxon>
        <taxon>Bacillati</taxon>
        <taxon>Actinomycetota</taxon>
        <taxon>Actinomycetes</taxon>
        <taxon>Micrococcales</taxon>
        <taxon>Micrococcaceae</taxon>
        <taxon>Paeniglutamicibacter</taxon>
    </lineage>
</organism>
<evidence type="ECO:0000256" key="8">
    <source>
        <dbReference type="ARBA" id="ARBA00022827"/>
    </source>
</evidence>
<dbReference type="InterPro" id="IPR027417">
    <property type="entry name" value="P-loop_NTPase"/>
</dbReference>
<keyword evidence="12" id="KW-0472">Membrane</keyword>
<dbReference type="InterPro" id="IPR017871">
    <property type="entry name" value="ABC_transporter-like_CS"/>
</dbReference>
<keyword evidence="5" id="KW-0410">Iron transport</keyword>
<comment type="caution">
    <text evidence="18">The sequence shown here is derived from an EMBL/GenBank/DDBJ whole genome shotgun (WGS) entry which is preliminary data.</text>
</comment>
<evidence type="ECO:0000256" key="9">
    <source>
        <dbReference type="ARBA" id="ARBA00022840"/>
    </source>
</evidence>
<comment type="cofactor">
    <cofactor evidence="1">
        <name>FAD</name>
        <dbReference type="ChEBI" id="CHEBI:57692"/>
    </cofactor>
</comment>
<evidence type="ECO:0000256" key="13">
    <source>
        <dbReference type="ARBA" id="ARBA00023467"/>
    </source>
</evidence>
<dbReference type="Gene3D" id="2.40.30.10">
    <property type="entry name" value="Translation factors"/>
    <property type="match status" value="1"/>
</dbReference>
<dbReference type="InterPro" id="IPR007037">
    <property type="entry name" value="SIP_rossman_dom"/>
</dbReference>
<dbReference type="InterPro" id="IPR051535">
    <property type="entry name" value="Siderophore_ABC-ATPase"/>
</dbReference>
<evidence type="ECO:0000313" key="18">
    <source>
        <dbReference type="EMBL" id="MDR7359450.1"/>
    </source>
</evidence>
<dbReference type="Gene3D" id="3.40.50.300">
    <property type="entry name" value="P-loop containing nucleotide triphosphate hydrolases"/>
    <property type="match status" value="1"/>
</dbReference>
<evidence type="ECO:0000256" key="14">
    <source>
        <dbReference type="ARBA" id="ARBA00023488"/>
    </source>
</evidence>
<dbReference type="PANTHER" id="PTHR42771">
    <property type="entry name" value="IRON(3+)-HYDROXAMATE IMPORT ATP-BINDING PROTEIN FHUC"/>
    <property type="match status" value="1"/>
</dbReference>
<dbReference type="PROSITE" id="PS50893">
    <property type="entry name" value="ABC_TRANSPORTER_2"/>
    <property type="match status" value="1"/>
</dbReference>
<evidence type="ECO:0000259" key="16">
    <source>
        <dbReference type="PROSITE" id="PS50893"/>
    </source>
</evidence>
<name>A0ABU2BLD0_9MICC</name>
<keyword evidence="19" id="KW-1185">Reference proteome</keyword>
<keyword evidence="10" id="KW-0408">Iron</keyword>
<keyword evidence="3" id="KW-0813">Transport</keyword>
<evidence type="ECO:0000256" key="10">
    <source>
        <dbReference type="ARBA" id="ARBA00023004"/>
    </source>
</evidence>
<dbReference type="PROSITE" id="PS51384">
    <property type="entry name" value="FAD_FR"/>
    <property type="match status" value="1"/>
</dbReference>
<evidence type="ECO:0000256" key="12">
    <source>
        <dbReference type="ARBA" id="ARBA00023136"/>
    </source>
</evidence>
<evidence type="ECO:0000256" key="15">
    <source>
        <dbReference type="SAM" id="MobiDB-lite"/>
    </source>
</evidence>
<comment type="subunit">
    <text evidence="13">Forms a heterodimer with IrtB.</text>
</comment>
<proteinExistence type="predicted"/>
<evidence type="ECO:0000259" key="17">
    <source>
        <dbReference type="PROSITE" id="PS51384"/>
    </source>
</evidence>
<keyword evidence="8" id="KW-0274">FAD</keyword>
<dbReference type="GO" id="GO:0005524">
    <property type="term" value="F:ATP binding"/>
    <property type="evidence" value="ECO:0007669"/>
    <property type="project" value="UniProtKB-KW"/>
</dbReference>
<comment type="subcellular location">
    <subcellularLocation>
        <location evidence="2">Cell membrane</location>
        <topology evidence="2">Peripheral membrane protein</topology>
    </subcellularLocation>
</comment>
<feature type="domain" description="ABC transporter" evidence="16">
    <location>
        <begin position="4"/>
        <end position="240"/>
    </location>
</feature>
<keyword evidence="4" id="KW-1003">Cell membrane</keyword>
<dbReference type="InterPro" id="IPR003593">
    <property type="entry name" value="AAA+_ATPase"/>
</dbReference>
<dbReference type="SMART" id="SM00382">
    <property type="entry name" value="AAA"/>
    <property type="match status" value="1"/>
</dbReference>
<evidence type="ECO:0000256" key="11">
    <source>
        <dbReference type="ARBA" id="ARBA00023065"/>
    </source>
</evidence>
<dbReference type="Pfam" id="PF04954">
    <property type="entry name" value="SIP"/>
    <property type="match status" value="1"/>
</dbReference>
<dbReference type="RefSeq" id="WP_302264740.1">
    <property type="nucleotide sequence ID" value="NZ_BAAAWO010000001.1"/>
</dbReference>
<accession>A0ABU2BLD0</accession>
<reference evidence="18 19" key="1">
    <citation type="submission" date="2023-07" db="EMBL/GenBank/DDBJ databases">
        <title>Sequencing the genomes of 1000 actinobacteria strains.</title>
        <authorList>
            <person name="Klenk H.-P."/>
        </authorList>
    </citation>
    <scope>NUCLEOTIDE SEQUENCE [LARGE SCALE GENOMIC DNA]</scope>
    <source>
        <strain evidence="18 19">DSM 20167</strain>
    </source>
</reference>
<dbReference type="InterPro" id="IPR003439">
    <property type="entry name" value="ABC_transporter-like_ATP-bd"/>
</dbReference>
<dbReference type="Proteomes" id="UP001183817">
    <property type="component" value="Unassembled WGS sequence"/>
</dbReference>
<feature type="region of interest" description="Disordered" evidence="15">
    <location>
        <begin position="295"/>
        <end position="316"/>
    </location>
</feature>